<dbReference type="FunCoup" id="E6W422">
    <property type="interactions" value="276"/>
</dbReference>
<evidence type="ECO:0000256" key="2">
    <source>
        <dbReference type="ARBA" id="ARBA00004496"/>
    </source>
</evidence>
<dbReference type="EMBL" id="CP002432">
    <property type="protein sequence ID" value="ADU66986.1"/>
    <property type="molecule type" value="Genomic_DNA"/>
</dbReference>
<feature type="active site" evidence="14">
    <location>
        <position position="146"/>
    </location>
</feature>
<keyword evidence="15" id="KW-0464">Manganese</keyword>
<name>E6W422_DESIS</name>
<keyword evidence="8 16" id="KW-0067">ATP-binding</keyword>
<dbReference type="NCBIfam" id="NF002378">
    <property type="entry name" value="PRK01372.1"/>
    <property type="match status" value="1"/>
</dbReference>
<dbReference type="NCBIfam" id="TIGR01205">
    <property type="entry name" value="D_ala_D_alaTIGR"/>
    <property type="match status" value="1"/>
</dbReference>
<dbReference type="InterPro" id="IPR011127">
    <property type="entry name" value="Dala_Dala_lig_N"/>
</dbReference>
<comment type="cofactor">
    <cofactor evidence="1">
        <name>Mn(2+)</name>
        <dbReference type="ChEBI" id="CHEBI:29035"/>
    </cofactor>
</comment>
<evidence type="ECO:0000256" key="16">
    <source>
        <dbReference type="PROSITE-ProRule" id="PRU00409"/>
    </source>
</evidence>
<dbReference type="InterPro" id="IPR000291">
    <property type="entry name" value="D-Ala_lig_Van_CS"/>
</dbReference>
<comment type="pathway">
    <text evidence="13">Cell wall biogenesis; peptidoglycan biosynthesis.</text>
</comment>
<dbReference type="HAMAP" id="MF_00047">
    <property type="entry name" value="Dala_Dala_lig"/>
    <property type="match status" value="1"/>
</dbReference>
<dbReference type="GO" id="GO:0009252">
    <property type="term" value="P:peptidoglycan biosynthetic process"/>
    <property type="evidence" value="ECO:0007669"/>
    <property type="project" value="UniProtKB-UniRule"/>
</dbReference>
<feature type="binding site" evidence="15">
    <location>
        <position position="253"/>
    </location>
    <ligand>
        <name>Mg(2+)</name>
        <dbReference type="ChEBI" id="CHEBI:18420"/>
        <label>1</label>
    </ligand>
</feature>
<evidence type="ECO:0000256" key="13">
    <source>
        <dbReference type="HAMAP-Rule" id="MF_00047"/>
    </source>
</evidence>
<dbReference type="GO" id="GO:0008360">
    <property type="term" value="P:regulation of cell shape"/>
    <property type="evidence" value="ECO:0007669"/>
    <property type="project" value="UniProtKB-KW"/>
</dbReference>
<dbReference type="GO" id="GO:0005524">
    <property type="term" value="F:ATP binding"/>
    <property type="evidence" value="ECO:0007669"/>
    <property type="project" value="UniProtKB-UniRule"/>
</dbReference>
<dbReference type="InterPro" id="IPR005905">
    <property type="entry name" value="D_ala_D_ala"/>
</dbReference>
<dbReference type="KEGG" id="din:Selin_2266"/>
<feature type="binding site" evidence="15">
    <location>
        <position position="265"/>
    </location>
    <ligand>
        <name>Mg(2+)</name>
        <dbReference type="ChEBI" id="CHEBI:18420"/>
        <label>2</label>
    </ligand>
</feature>
<dbReference type="Gene3D" id="3.30.1490.20">
    <property type="entry name" value="ATP-grasp fold, A domain"/>
    <property type="match status" value="1"/>
</dbReference>
<dbReference type="Proteomes" id="UP000002572">
    <property type="component" value="Chromosome"/>
</dbReference>
<proteinExistence type="inferred from homology"/>
<dbReference type="InterPro" id="IPR011761">
    <property type="entry name" value="ATP-grasp"/>
</dbReference>
<dbReference type="PANTHER" id="PTHR23132:SF23">
    <property type="entry name" value="D-ALANINE--D-ALANINE LIGASE B"/>
    <property type="match status" value="1"/>
</dbReference>
<comment type="function">
    <text evidence="13">Cell wall formation.</text>
</comment>
<dbReference type="EC" id="6.3.2.4" evidence="4 13"/>
<keyword evidence="7 16" id="KW-0547">Nucleotide-binding</keyword>
<dbReference type="Gene3D" id="3.40.50.20">
    <property type="match status" value="1"/>
</dbReference>
<feature type="active site" evidence="14">
    <location>
        <position position="276"/>
    </location>
</feature>
<keyword evidence="9 13" id="KW-0133">Cell shape</keyword>
<evidence type="ECO:0000256" key="3">
    <source>
        <dbReference type="ARBA" id="ARBA00010871"/>
    </source>
</evidence>
<evidence type="ECO:0000256" key="6">
    <source>
        <dbReference type="ARBA" id="ARBA00022598"/>
    </source>
</evidence>
<dbReference type="SUPFAM" id="SSF52440">
    <property type="entry name" value="PreATP-grasp domain"/>
    <property type="match status" value="1"/>
</dbReference>
<dbReference type="STRING" id="653733.Selin_2266"/>
<protein>
    <recommendedName>
        <fullName evidence="4 13">D-alanine--D-alanine ligase</fullName>
        <ecNumber evidence="4 13">6.3.2.4</ecNumber>
    </recommendedName>
    <alternativeName>
        <fullName evidence="13">D-Ala-D-Ala ligase</fullName>
    </alternativeName>
    <alternativeName>
        <fullName evidence="13">D-alanylalanine synthetase</fullName>
    </alternativeName>
</protein>
<dbReference type="PANTHER" id="PTHR23132">
    <property type="entry name" value="D-ALANINE--D-ALANINE LIGASE"/>
    <property type="match status" value="1"/>
</dbReference>
<evidence type="ECO:0000256" key="10">
    <source>
        <dbReference type="ARBA" id="ARBA00022984"/>
    </source>
</evidence>
<keyword evidence="10 13" id="KW-0573">Peptidoglycan synthesis</keyword>
<gene>
    <name evidence="13" type="primary">ddl</name>
    <name evidence="18" type="ordered locus">Selin_2266</name>
</gene>
<organism evidence="18 19">
    <name type="scientific">Desulfurispirillum indicum (strain ATCC BAA-1389 / DSM 22839 / S5)</name>
    <dbReference type="NCBI Taxonomy" id="653733"/>
    <lineage>
        <taxon>Bacteria</taxon>
        <taxon>Pseudomonadati</taxon>
        <taxon>Chrysiogenota</taxon>
        <taxon>Chrysiogenia</taxon>
        <taxon>Chrysiogenales</taxon>
        <taxon>Chrysiogenaceae</taxon>
        <taxon>Desulfurispirillum</taxon>
    </lineage>
</organism>
<feature type="active site" evidence="14">
    <location>
        <position position="15"/>
    </location>
</feature>
<evidence type="ECO:0000256" key="8">
    <source>
        <dbReference type="ARBA" id="ARBA00022840"/>
    </source>
</evidence>
<dbReference type="GO" id="GO:0071555">
    <property type="term" value="P:cell wall organization"/>
    <property type="evidence" value="ECO:0007669"/>
    <property type="project" value="UniProtKB-KW"/>
</dbReference>
<keyword evidence="5 13" id="KW-0963">Cytoplasm</keyword>
<evidence type="ECO:0000256" key="7">
    <source>
        <dbReference type="ARBA" id="ARBA00022741"/>
    </source>
</evidence>
<evidence type="ECO:0000256" key="11">
    <source>
        <dbReference type="ARBA" id="ARBA00023316"/>
    </source>
</evidence>
<dbReference type="OrthoDB" id="9813261at2"/>
<dbReference type="InterPro" id="IPR011095">
    <property type="entry name" value="Dala_Dala_lig_C"/>
</dbReference>
<evidence type="ECO:0000256" key="4">
    <source>
        <dbReference type="ARBA" id="ARBA00012216"/>
    </source>
</evidence>
<comment type="catalytic activity">
    <reaction evidence="12 13">
        <text>2 D-alanine + ATP = D-alanyl-D-alanine + ADP + phosphate + H(+)</text>
        <dbReference type="Rhea" id="RHEA:11224"/>
        <dbReference type="ChEBI" id="CHEBI:15378"/>
        <dbReference type="ChEBI" id="CHEBI:30616"/>
        <dbReference type="ChEBI" id="CHEBI:43474"/>
        <dbReference type="ChEBI" id="CHEBI:57416"/>
        <dbReference type="ChEBI" id="CHEBI:57822"/>
        <dbReference type="ChEBI" id="CHEBI:456216"/>
        <dbReference type="EC" id="6.3.2.4"/>
    </reaction>
</comment>
<dbReference type="HOGENOM" id="CLU_039268_2_0_0"/>
<keyword evidence="15" id="KW-0460">Magnesium</keyword>
<keyword evidence="19" id="KW-1185">Reference proteome</keyword>
<evidence type="ECO:0000256" key="15">
    <source>
        <dbReference type="PIRSR" id="PIRSR039102-3"/>
    </source>
</evidence>
<comment type="cofactor">
    <cofactor evidence="15">
        <name>Mg(2+)</name>
        <dbReference type="ChEBI" id="CHEBI:18420"/>
    </cofactor>
    <cofactor evidence="15">
        <name>Mn(2+)</name>
        <dbReference type="ChEBI" id="CHEBI:29035"/>
    </cofactor>
    <text evidence="15">Binds 2 magnesium or manganese ions per subunit.</text>
</comment>
<dbReference type="GO" id="GO:0046872">
    <property type="term" value="F:metal ion binding"/>
    <property type="evidence" value="ECO:0007669"/>
    <property type="project" value="UniProtKB-KW"/>
</dbReference>
<feature type="binding site" evidence="15">
    <location>
        <position position="267"/>
    </location>
    <ligand>
        <name>Mg(2+)</name>
        <dbReference type="ChEBI" id="CHEBI:18420"/>
        <label>2</label>
    </ligand>
</feature>
<dbReference type="PIRSF" id="PIRSF039102">
    <property type="entry name" value="Ddl/VanB"/>
    <property type="match status" value="1"/>
</dbReference>
<dbReference type="eggNOG" id="COG1181">
    <property type="taxonomic scope" value="Bacteria"/>
</dbReference>
<dbReference type="SUPFAM" id="SSF56059">
    <property type="entry name" value="Glutathione synthetase ATP-binding domain-like"/>
    <property type="match status" value="1"/>
</dbReference>
<dbReference type="GO" id="GO:0005737">
    <property type="term" value="C:cytoplasm"/>
    <property type="evidence" value="ECO:0007669"/>
    <property type="project" value="UniProtKB-SubCell"/>
</dbReference>
<dbReference type="Gene3D" id="3.30.470.20">
    <property type="entry name" value="ATP-grasp fold, B domain"/>
    <property type="match status" value="1"/>
</dbReference>
<feature type="domain" description="ATP-grasp" evidence="17">
    <location>
        <begin position="100"/>
        <end position="298"/>
    </location>
</feature>
<evidence type="ECO:0000256" key="9">
    <source>
        <dbReference type="ARBA" id="ARBA00022960"/>
    </source>
</evidence>
<dbReference type="RefSeq" id="WP_013506862.1">
    <property type="nucleotide sequence ID" value="NC_014836.1"/>
</dbReference>
<comment type="subcellular location">
    <subcellularLocation>
        <location evidence="2 13">Cytoplasm</location>
    </subcellularLocation>
</comment>
<evidence type="ECO:0000256" key="5">
    <source>
        <dbReference type="ARBA" id="ARBA00022490"/>
    </source>
</evidence>
<dbReference type="Pfam" id="PF07478">
    <property type="entry name" value="Dala_Dala_lig_C"/>
    <property type="match status" value="1"/>
</dbReference>
<evidence type="ECO:0000313" key="19">
    <source>
        <dbReference type="Proteomes" id="UP000002572"/>
    </source>
</evidence>
<dbReference type="AlphaFoldDB" id="E6W422"/>
<feature type="binding site" evidence="15">
    <location>
        <position position="265"/>
    </location>
    <ligand>
        <name>Mg(2+)</name>
        <dbReference type="ChEBI" id="CHEBI:18420"/>
        <label>1</label>
    </ligand>
</feature>
<keyword evidence="15" id="KW-0479">Metal-binding</keyword>
<dbReference type="PROSITE" id="PS50975">
    <property type="entry name" value="ATP_GRASP"/>
    <property type="match status" value="1"/>
</dbReference>
<keyword evidence="11 13" id="KW-0961">Cell wall biogenesis/degradation</keyword>
<evidence type="ECO:0000256" key="14">
    <source>
        <dbReference type="PIRSR" id="PIRSR039102-1"/>
    </source>
</evidence>
<dbReference type="InParanoid" id="E6W422"/>
<evidence type="ECO:0000313" key="18">
    <source>
        <dbReference type="EMBL" id="ADU66986.1"/>
    </source>
</evidence>
<evidence type="ECO:0000256" key="1">
    <source>
        <dbReference type="ARBA" id="ARBA00001936"/>
    </source>
</evidence>
<evidence type="ECO:0000259" key="17">
    <source>
        <dbReference type="PROSITE" id="PS50975"/>
    </source>
</evidence>
<sequence length="303" mass="32473">MMKTVGLLMGGTSREREVSVQSGTFVGKALEELGYAVRILDPQEPRWQEKLIGVDMVYNTLHGPVGEDGTVQGYLQMCGIPYTGTGVLGSAVSMDKIAAKRIALACGIPTPAYLVVTADMAHGAVDMLAKSSFSFPLVVKVPREGSSIGVFIVHDAGEFQRALQECLQLDSQVMVEEYIQGYELTSGFLDDLALPLVGIVAGNAFYDYAAKYTKGMTVYDVPGKVDPSAASRVVDYSRRLCRALGLRGAFRVDYMLKDDVPYFLEVNTNPGMTQTSLIPKAAGAAGMSFADVVAKVLEGVAKS</sequence>
<evidence type="ECO:0000256" key="12">
    <source>
        <dbReference type="ARBA" id="ARBA00047614"/>
    </source>
</evidence>
<dbReference type="Pfam" id="PF01820">
    <property type="entry name" value="Dala_Dala_lig_N"/>
    <property type="match status" value="1"/>
</dbReference>
<dbReference type="InterPro" id="IPR013815">
    <property type="entry name" value="ATP_grasp_subdomain_1"/>
</dbReference>
<accession>E6W422</accession>
<dbReference type="PROSITE" id="PS00843">
    <property type="entry name" value="DALA_DALA_LIGASE_1"/>
    <property type="match status" value="1"/>
</dbReference>
<keyword evidence="6 13" id="KW-0436">Ligase</keyword>
<comment type="similarity">
    <text evidence="3 13">Belongs to the D-alanine--D-alanine ligase family.</text>
</comment>
<dbReference type="UniPathway" id="UPA00219"/>
<reference evidence="18 19" key="1">
    <citation type="submission" date="2010-12" db="EMBL/GenBank/DDBJ databases">
        <title>Complete sequence of Desulfurispirillum indicum S5.</title>
        <authorList>
            <consortium name="US DOE Joint Genome Institute"/>
            <person name="Lucas S."/>
            <person name="Copeland A."/>
            <person name="Lapidus A."/>
            <person name="Cheng J.-F."/>
            <person name="Goodwin L."/>
            <person name="Pitluck S."/>
            <person name="Chertkov O."/>
            <person name="Held B."/>
            <person name="Detter J.C."/>
            <person name="Han C."/>
            <person name="Tapia R."/>
            <person name="Land M."/>
            <person name="Hauser L."/>
            <person name="Kyrpides N."/>
            <person name="Ivanova N."/>
            <person name="Mikhailova N."/>
            <person name="Haggblom M."/>
            <person name="Rauschenbach I."/>
            <person name="Bini E."/>
            <person name="Woyke T."/>
        </authorList>
    </citation>
    <scope>NUCLEOTIDE SEQUENCE [LARGE SCALE GENOMIC DNA]</scope>
    <source>
        <strain evidence="19">ATCC BAA-1389 / DSM 22839 / S5</strain>
    </source>
</reference>
<dbReference type="InterPro" id="IPR016185">
    <property type="entry name" value="PreATP-grasp_dom_sf"/>
</dbReference>
<dbReference type="GO" id="GO:0008716">
    <property type="term" value="F:D-alanine-D-alanine ligase activity"/>
    <property type="evidence" value="ECO:0007669"/>
    <property type="project" value="UniProtKB-UniRule"/>
</dbReference>